<dbReference type="PANTHER" id="PTHR20905">
    <property type="entry name" value="N-ACETYLTRANSFERASE-RELATED"/>
    <property type="match status" value="1"/>
</dbReference>
<evidence type="ECO:0000313" key="2">
    <source>
        <dbReference type="EMBL" id="CAD7276790.1"/>
    </source>
</evidence>
<feature type="domain" description="N-acetyltransferase" evidence="1">
    <location>
        <begin position="135"/>
        <end position="191"/>
    </location>
</feature>
<keyword evidence="3" id="KW-1185">Reference proteome</keyword>
<dbReference type="PANTHER" id="PTHR20905:SF1">
    <property type="entry name" value="AT07410P-RELATED"/>
    <property type="match status" value="1"/>
</dbReference>
<dbReference type="EMBL" id="OA882753">
    <property type="protein sequence ID" value="CAD7276790.1"/>
    <property type="molecule type" value="Genomic_DNA"/>
</dbReference>
<dbReference type="Gene3D" id="3.40.630.30">
    <property type="match status" value="1"/>
</dbReference>
<accession>A0A7R9BK23</accession>
<reference evidence="2" key="1">
    <citation type="submission" date="2020-11" db="EMBL/GenBank/DDBJ databases">
        <authorList>
            <person name="Tran Van P."/>
        </authorList>
    </citation>
    <scope>NUCLEOTIDE SEQUENCE</scope>
</reference>
<gene>
    <name evidence="2" type="ORF">NMOB1V02_LOCUS4540</name>
</gene>
<dbReference type="Proteomes" id="UP000678499">
    <property type="component" value="Unassembled WGS sequence"/>
</dbReference>
<dbReference type="EMBL" id="CAJPEX010000716">
    <property type="protein sequence ID" value="CAG0916942.1"/>
    <property type="molecule type" value="Genomic_DNA"/>
</dbReference>
<dbReference type="OrthoDB" id="2115692at2759"/>
<dbReference type="SUPFAM" id="SSF55729">
    <property type="entry name" value="Acyl-CoA N-acyltransferases (Nat)"/>
    <property type="match status" value="1"/>
</dbReference>
<dbReference type="Pfam" id="PF00583">
    <property type="entry name" value="Acetyltransf_1"/>
    <property type="match status" value="1"/>
</dbReference>
<dbReference type="AlphaFoldDB" id="A0A7R9BK23"/>
<name>A0A7R9BK23_9CRUS</name>
<organism evidence="2">
    <name type="scientific">Notodromas monacha</name>
    <dbReference type="NCBI Taxonomy" id="399045"/>
    <lineage>
        <taxon>Eukaryota</taxon>
        <taxon>Metazoa</taxon>
        <taxon>Ecdysozoa</taxon>
        <taxon>Arthropoda</taxon>
        <taxon>Crustacea</taxon>
        <taxon>Oligostraca</taxon>
        <taxon>Ostracoda</taxon>
        <taxon>Podocopa</taxon>
        <taxon>Podocopida</taxon>
        <taxon>Cypridocopina</taxon>
        <taxon>Cypridoidea</taxon>
        <taxon>Cyprididae</taxon>
        <taxon>Notodromas</taxon>
    </lineage>
</organism>
<dbReference type="InterPro" id="IPR016181">
    <property type="entry name" value="Acyl_CoA_acyltransferase"/>
</dbReference>
<sequence>MGCTPKVIDGIEYDVATDEDAQEIAELFISDFCLTEPLNKALKVKPFEARPPVEFGVKHLIKDGLSVKATDLSTGKIVAGRLSMVVDPAKKDEDAAMMEEIFRIVPERLHPLVNFVTEVASAEMPDVFEKFGVDKYVEFLAVNVNVDYRGKRIAQNILNIAYDVCRHNGFDVVKVLATNPRTAHIFKKQGFEQVASYKVLDYIHEEKSYFEGIEELEFANTFLRDLRAVE</sequence>
<dbReference type="GO" id="GO:0008080">
    <property type="term" value="F:N-acetyltransferase activity"/>
    <property type="evidence" value="ECO:0007669"/>
    <property type="project" value="TreeGrafter"/>
</dbReference>
<evidence type="ECO:0000259" key="1">
    <source>
        <dbReference type="Pfam" id="PF00583"/>
    </source>
</evidence>
<evidence type="ECO:0000313" key="3">
    <source>
        <dbReference type="Proteomes" id="UP000678499"/>
    </source>
</evidence>
<protein>
    <recommendedName>
        <fullName evidence="1">N-acetyltransferase domain-containing protein</fullName>
    </recommendedName>
</protein>
<dbReference type="InterPro" id="IPR000182">
    <property type="entry name" value="GNAT_dom"/>
</dbReference>
<proteinExistence type="predicted"/>